<dbReference type="Gene3D" id="3.90.640.10">
    <property type="entry name" value="Actin, Chain A, domain 4"/>
    <property type="match status" value="1"/>
</dbReference>
<dbReference type="GeneID" id="68104622"/>
<dbReference type="AlphaFoldDB" id="A0AA88KE27"/>
<organism evidence="2 3">
    <name type="scientific">Naegleria lovaniensis</name>
    <name type="common">Amoeba</name>
    <dbReference type="NCBI Taxonomy" id="51637"/>
    <lineage>
        <taxon>Eukaryota</taxon>
        <taxon>Discoba</taxon>
        <taxon>Heterolobosea</taxon>
        <taxon>Tetramitia</taxon>
        <taxon>Eutetramitia</taxon>
        <taxon>Vahlkampfiidae</taxon>
        <taxon>Naegleria</taxon>
    </lineage>
</organism>
<dbReference type="Gene3D" id="3.30.420.40">
    <property type="match status" value="2"/>
</dbReference>
<dbReference type="InterPro" id="IPR004000">
    <property type="entry name" value="Actin"/>
</dbReference>
<dbReference type="Pfam" id="PF00022">
    <property type="entry name" value="Actin"/>
    <property type="match status" value="1"/>
</dbReference>
<dbReference type="PANTHER" id="PTHR11937">
    <property type="entry name" value="ACTIN"/>
    <property type="match status" value="1"/>
</dbReference>
<reference evidence="2 3" key="1">
    <citation type="journal article" date="2018" name="BMC Genomics">
        <title>The genome of Naegleria lovaniensis, the basis for a comparative approach to unravel pathogenicity factors of the human pathogenic amoeba N. fowleri.</title>
        <authorList>
            <person name="Liechti N."/>
            <person name="Schurch N."/>
            <person name="Bruggmann R."/>
            <person name="Wittwer M."/>
        </authorList>
    </citation>
    <scope>NUCLEOTIDE SEQUENCE [LARGE SCALE GENOMIC DNA]</scope>
    <source>
        <strain evidence="2 3">ATCC 30569</strain>
    </source>
</reference>
<accession>A0AA88KE27</accession>
<dbReference type="EMBL" id="PYSW02000055">
    <property type="protein sequence ID" value="KAG2373429.1"/>
    <property type="molecule type" value="Genomic_DNA"/>
</dbReference>
<dbReference type="RefSeq" id="XP_044542603.1">
    <property type="nucleotide sequence ID" value="XM_044687904.1"/>
</dbReference>
<comment type="caution">
    <text evidence="2">The sequence shown here is derived from an EMBL/GenBank/DDBJ whole genome shotgun (WGS) entry which is preliminary data.</text>
</comment>
<dbReference type="SMART" id="SM00268">
    <property type="entry name" value="ACTIN"/>
    <property type="match status" value="1"/>
</dbReference>
<gene>
    <name evidence="2" type="ORF">C9374_012168</name>
</gene>
<dbReference type="InterPro" id="IPR043129">
    <property type="entry name" value="ATPase_NBD"/>
</dbReference>
<proteinExistence type="inferred from homology"/>
<protein>
    <recommendedName>
        <fullName evidence="4">Actin</fullName>
    </recommendedName>
</protein>
<comment type="similarity">
    <text evidence="1">Belongs to the actin family.</text>
</comment>
<evidence type="ECO:0008006" key="4">
    <source>
        <dbReference type="Google" id="ProtNLM"/>
    </source>
</evidence>
<dbReference type="SUPFAM" id="SSF53067">
    <property type="entry name" value="Actin-like ATPase domain"/>
    <property type="match status" value="2"/>
</dbReference>
<keyword evidence="3" id="KW-1185">Reference proteome</keyword>
<dbReference type="Proteomes" id="UP000816034">
    <property type="component" value="Unassembled WGS sequence"/>
</dbReference>
<name>A0AA88KE27_NAELO</name>
<evidence type="ECO:0000313" key="2">
    <source>
        <dbReference type="EMBL" id="KAG2373429.1"/>
    </source>
</evidence>
<sequence>MQALSCVLDIGSYHVQCGVDHREFIPRSVFRNVLLYPPHDHDKNNNELSKTFESTSERSLIKIGDYEIGKFLKQKVNGTIPNNFFHYPIQHGQVQHWEDFEHLLHFIYESELRILSEDHPCIMTHSCLPILEKKKILNIMFESFLVPKFYLANKALCSLLRSGRNSGLEVSSGHDMTCVIPIHEGVVLSHAVLKTESIGGRVMNEHLEGLLTECLKSTSEEWMPKCSFLKDQCLAKMKENFGFYISQDYESELALKQQELSNCREKYQLPDGNEILLDSRMKFQACEIIFQPQQVCSNNSIPTQGLHEMIYQCVQQCHVDLRSTLYSNIVLSGGNTMFTGIDTRLRNELNSLVPTDMNVHVNAPQERNYSVWMGALAIARCSQNHDLWVTLEEFNEFGENIAHRKLIMT</sequence>
<dbReference type="PRINTS" id="PR00190">
    <property type="entry name" value="ACTIN"/>
</dbReference>
<evidence type="ECO:0000256" key="1">
    <source>
        <dbReference type="RuleBase" id="RU000487"/>
    </source>
</evidence>
<evidence type="ECO:0000313" key="3">
    <source>
        <dbReference type="Proteomes" id="UP000816034"/>
    </source>
</evidence>